<proteinExistence type="predicted"/>
<keyword evidence="4" id="KW-1185">Reference proteome</keyword>
<evidence type="ECO:0000313" key="4">
    <source>
        <dbReference type="Proteomes" id="UP001596119"/>
    </source>
</evidence>
<dbReference type="EMBL" id="JBHSQK010000005">
    <property type="protein sequence ID" value="MFC5947024.1"/>
    <property type="molecule type" value="Genomic_DNA"/>
</dbReference>
<keyword evidence="2" id="KW-1133">Transmembrane helix</keyword>
<feature type="transmembrane region" description="Helical" evidence="2">
    <location>
        <begin position="46"/>
        <end position="66"/>
    </location>
</feature>
<feature type="transmembrane region" description="Helical" evidence="2">
    <location>
        <begin position="72"/>
        <end position="93"/>
    </location>
</feature>
<protein>
    <submittedName>
        <fullName evidence="3">Uncharacterized protein</fullName>
    </submittedName>
</protein>
<name>A0ABW1I3N0_9PSEU</name>
<evidence type="ECO:0000256" key="2">
    <source>
        <dbReference type="SAM" id="Phobius"/>
    </source>
</evidence>
<reference evidence="4" key="1">
    <citation type="journal article" date="2019" name="Int. J. Syst. Evol. Microbiol.">
        <title>The Global Catalogue of Microorganisms (GCM) 10K type strain sequencing project: providing services to taxonomists for standard genome sequencing and annotation.</title>
        <authorList>
            <consortium name="The Broad Institute Genomics Platform"/>
            <consortium name="The Broad Institute Genome Sequencing Center for Infectious Disease"/>
            <person name="Wu L."/>
            <person name="Ma J."/>
        </authorList>
    </citation>
    <scope>NUCLEOTIDE SEQUENCE [LARGE SCALE GENOMIC DNA]</scope>
    <source>
        <strain evidence="4">CGMCC 4.7397</strain>
    </source>
</reference>
<feature type="transmembrane region" description="Helical" evidence="2">
    <location>
        <begin position="105"/>
        <end position="124"/>
    </location>
</feature>
<keyword evidence="2" id="KW-0812">Transmembrane</keyword>
<dbReference type="RefSeq" id="WP_379563483.1">
    <property type="nucleotide sequence ID" value="NZ_JBHSQK010000005.1"/>
</dbReference>
<feature type="region of interest" description="Disordered" evidence="1">
    <location>
        <begin position="1"/>
        <end position="31"/>
    </location>
</feature>
<organism evidence="3 4">
    <name type="scientific">Pseudonocardia lutea</name>
    <dbReference type="NCBI Taxonomy" id="2172015"/>
    <lineage>
        <taxon>Bacteria</taxon>
        <taxon>Bacillati</taxon>
        <taxon>Actinomycetota</taxon>
        <taxon>Actinomycetes</taxon>
        <taxon>Pseudonocardiales</taxon>
        <taxon>Pseudonocardiaceae</taxon>
        <taxon>Pseudonocardia</taxon>
    </lineage>
</organism>
<evidence type="ECO:0000313" key="3">
    <source>
        <dbReference type="EMBL" id="MFC5947024.1"/>
    </source>
</evidence>
<sequence length="231" mass="23892">MTTPTPASPTPSSTSAGSPSPAAPPDPVRRAALPPSRVRELRTGHLLVGAWTAGNGVLAGIMLGFRPQTISMLLWLFDLLLVSGFGLAVLLALRARRGVGTTVRMPVRSTAAVLTAIGLTLAGLALAYGWLWLLVALYPLGAAAVLVRGERVPPGTRPEPAALDGMPLAPNPRPQEYDGTTTGEAVPVPAGHPVRAADPPPPPAPPRRRGRLLVLGAVLPAAVRGLFRRSG</sequence>
<gene>
    <name evidence="3" type="ORF">ACFQH9_01875</name>
</gene>
<dbReference type="Proteomes" id="UP001596119">
    <property type="component" value="Unassembled WGS sequence"/>
</dbReference>
<comment type="caution">
    <text evidence="3">The sequence shown here is derived from an EMBL/GenBank/DDBJ whole genome shotgun (WGS) entry which is preliminary data.</text>
</comment>
<keyword evidence="2" id="KW-0472">Membrane</keyword>
<accession>A0ABW1I3N0</accession>
<feature type="region of interest" description="Disordered" evidence="1">
    <location>
        <begin position="156"/>
        <end position="209"/>
    </location>
</feature>
<feature type="compositionally biased region" description="Low complexity" evidence="1">
    <location>
        <begin position="1"/>
        <end position="20"/>
    </location>
</feature>
<evidence type="ECO:0000256" key="1">
    <source>
        <dbReference type="SAM" id="MobiDB-lite"/>
    </source>
</evidence>